<organism evidence="2 3">
    <name type="scientific">Ziziphus jujuba var. spinosa</name>
    <dbReference type="NCBI Taxonomy" id="714518"/>
    <lineage>
        <taxon>Eukaryota</taxon>
        <taxon>Viridiplantae</taxon>
        <taxon>Streptophyta</taxon>
        <taxon>Embryophyta</taxon>
        <taxon>Tracheophyta</taxon>
        <taxon>Spermatophyta</taxon>
        <taxon>Magnoliopsida</taxon>
        <taxon>eudicotyledons</taxon>
        <taxon>Gunneridae</taxon>
        <taxon>Pentapetalae</taxon>
        <taxon>rosids</taxon>
        <taxon>fabids</taxon>
        <taxon>Rosales</taxon>
        <taxon>Rhamnaceae</taxon>
        <taxon>Paliureae</taxon>
        <taxon>Ziziphus</taxon>
    </lineage>
</organism>
<dbReference type="EMBL" id="JAEACU010000004">
    <property type="protein sequence ID" value="KAH7533138.1"/>
    <property type="molecule type" value="Genomic_DNA"/>
</dbReference>
<accession>A0A978VJ69</accession>
<evidence type="ECO:0000313" key="3">
    <source>
        <dbReference type="Proteomes" id="UP000813462"/>
    </source>
</evidence>
<gene>
    <name evidence="2" type="ORF">FEM48_Zijuj04G0098600</name>
</gene>
<dbReference type="AlphaFoldDB" id="A0A978VJ69"/>
<name>A0A978VJ69_ZIZJJ</name>
<protein>
    <submittedName>
        <fullName evidence="2">Uncharacterized protein</fullName>
    </submittedName>
</protein>
<comment type="caution">
    <text evidence="2">The sequence shown here is derived from an EMBL/GenBank/DDBJ whole genome shotgun (WGS) entry which is preliminary data.</text>
</comment>
<reference evidence="2" key="1">
    <citation type="journal article" date="2021" name="Front. Plant Sci.">
        <title>Chromosome-Scale Genome Assembly for Chinese Sour Jujube and Insights Into Its Genome Evolution and Domestication Signature.</title>
        <authorList>
            <person name="Shen L.-Y."/>
            <person name="Luo H."/>
            <person name="Wang X.-L."/>
            <person name="Wang X.-M."/>
            <person name="Qiu X.-J."/>
            <person name="Liu H."/>
            <person name="Zhou S.-S."/>
            <person name="Jia K.-H."/>
            <person name="Nie S."/>
            <person name="Bao Y.-T."/>
            <person name="Zhang R.-G."/>
            <person name="Yun Q.-Z."/>
            <person name="Chai Y.-H."/>
            <person name="Lu J.-Y."/>
            <person name="Li Y."/>
            <person name="Zhao S.-W."/>
            <person name="Mao J.-F."/>
            <person name="Jia S.-G."/>
            <person name="Mao Y.-M."/>
        </authorList>
    </citation>
    <scope>NUCLEOTIDE SEQUENCE</scope>
    <source>
        <strain evidence="2">AT0</strain>
        <tissue evidence="2">Leaf</tissue>
    </source>
</reference>
<evidence type="ECO:0000313" key="2">
    <source>
        <dbReference type="EMBL" id="KAH7533138.1"/>
    </source>
</evidence>
<sequence length="339" mass="38917">MWSARPKRTATDGTEYTLLLLDCEGIVAHEKLLIYAIHTLCSTVSWEHAIRIRSQNTWPREMAEALLLPTAKKDKIEILNRQLEGIEKLKTEYQKHYESAIIDMRNIDDCYKTRSIDLKSKCTLLEEKISSLLEMLNSSKQESFDWKIKYEEILCKKKIDDEKASAKTALFKSLSKTTELREADGDKKGQSAQKAAAEWKQKYENAVREAEAALEKATTLQECTNKQVLVREEGLGAEFSSKLAEKEQEIKNIVAKLQYSEQLSASLSLGLKAAESKLRNYDLESSTLKNQIKRLGNTFKEMEANDQSMEWKIEMLEEEKTQLEQKHFSELKQFGDGSK</sequence>
<proteinExistence type="predicted"/>
<evidence type="ECO:0000256" key="1">
    <source>
        <dbReference type="SAM" id="Coils"/>
    </source>
</evidence>
<keyword evidence="1" id="KW-0175">Coiled coil</keyword>
<dbReference type="Proteomes" id="UP000813462">
    <property type="component" value="Unassembled WGS sequence"/>
</dbReference>
<feature type="coiled-coil region" evidence="1">
    <location>
        <begin position="196"/>
        <end position="333"/>
    </location>
</feature>